<evidence type="ECO:0008006" key="3">
    <source>
        <dbReference type="Google" id="ProtNLM"/>
    </source>
</evidence>
<keyword evidence="2" id="KW-1185">Reference proteome</keyword>
<dbReference type="OrthoDB" id="2894046at2759"/>
<dbReference type="EMBL" id="NHTK01001336">
    <property type="protein sequence ID" value="PPR00064.1"/>
    <property type="molecule type" value="Genomic_DNA"/>
</dbReference>
<comment type="caution">
    <text evidence="1">The sequence shown here is derived from an EMBL/GenBank/DDBJ whole genome shotgun (WGS) entry which is preliminary data.</text>
</comment>
<dbReference type="Proteomes" id="UP000284842">
    <property type="component" value="Unassembled WGS sequence"/>
</dbReference>
<name>A0A409YAN3_9AGAR</name>
<organism evidence="1 2">
    <name type="scientific">Panaeolus cyanescens</name>
    <dbReference type="NCBI Taxonomy" id="181874"/>
    <lineage>
        <taxon>Eukaryota</taxon>
        <taxon>Fungi</taxon>
        <taxon>Dikarya</taxon>
        <taxon>Basidiomycota</taxon>
        <taxon>Agaricomycotina</taxon>
        <taxon>Agaricomycetes</taxon>
        <taxon>Agaricomycetidae</taxon>
        <taxon>Agaricales</taxon>
        <taxon>Agaricineae</taxon>
        <taxon>Galeropsidaceae</taxon>
        <taxon>Panaeolus</taxon>
    </lineage>
</organism>
<proteinExistence type="predicted"/>
<evidence type="ECO:0000313" key="2">
    <source>
        <dbReference type="Proteomes" id="UP000284842"/>
    </source>
</evidence>
<sequence>MTSVLEDNTPKPYPIFPIEILETIIDDVANGAEADRRQTLKDCCLLSKDFVAVCQRHLFKKVELYPATDIKRRERLLEVLEQKPQLGHYVKEASYILPIDPNTSPGLPAVHRDRNSFALNEFFPNAETLTITHTSCRMPILCECCMVALHLMDNFASSQSIKRVVIEGVRRNLYLGIFLLYPKIESLSLTSCWCEPWVPNERSLAGLQTWSRNLKTLSLRDVKGFSWPLLACLAALEDFTCGGITERHFALGDNFHISEFDTPSRVSYWDNLRTVEVTSGVSLSLMAVNAALQPEGKVAFPSIRKLTVNPRPRADTLNNFELVLTFMESLEEITVAIPFFEPDLAEDLNLKTFLEVHKKTLKTASFVMIFEETLHFEAYGDKVIELLCDALLKIRAESNVETLSIQFFLMKEPTAGWAPNLNPWKRLMLALLENRAVNFRRLRKVEILLNVKRPAKPVRWTRFEYWRDALQLQRLSSQAKTYVSFFIEVD</sequence>
<reference evidence="1 2" key="1">
    <citation type="journal article" date="2018" name="Evol. Lett.">
        <title>Horizontal gene cluster transfer increased hallucinogenic mushroom diversity.</title>
        <authorList>
            <person name="Reynolds H.T."/>
            <person name="Vijayakumar V."/>
            <person name="Gluck-Thaler E."/>
            <person name="Korotkin H.B."/>
            <person name="Matheny P.B."/>
            <person name="Slot J.C."/>
        </authorList>
    </citation>
    <scope>NUCLEOTIDE SEQUENCE [LARGE SCALE GENOMIC DNA]</scope>
    <source>
        <strain evidence="1 2">2629</strain>
    </source>
</reference>
<evidence type="ECO:0000313" key="1">
    <source>
        <dbReference type="EMBL" id="PPR00064.1"/>
    </source>
</evidence>
<gene>
    <name evidence="1" type="ORF">CVT24_009018</name>
</gene>
<protein>
    <recommendedName>
        <fullName evidence="3">F-box domain-containing protein</fullName>
    </recommendedName>
</protein>
<dbReference type="AlphaFoldDB" id="A0A409YAN3"/>
<accession>A0A409YAN3</accession>
<dbReference type="InParanoid" id="A0A409YAN3"/>